<evidence type="ECO:0000259" key="1">
    <source>
        <dbReference type="Pfam" id="PF13619"/>
    </source>
</evidence>
<dbReference type="InterPro" id="IPR025309">
    <property type="entry name" value="KTSC_dom"/>
</dbReference>
<evidence type="ECO:0000313" key="4">
    <source>
        <dbReference type="Proteomes" id="UP000033519"/>
    </source>
</evidence>
<dbReference type="PATRIC" id="fig|728005.3.peg.3895"/>
<reference evidence="2 4" key="1">
    <citation type="submission" date="2015-03" db="EMBL/GenBank/DDBJ databases">
        <authorList>
            <person name="Lepp D."/>
            <person name="Hassan Y.I."/>
            <person name="Li X.-Z."/>
            <person name="Zhou T."/>
        </authorList>
    </citation>
    <scope>NUCLEOTIDE SEQUENCE [LARGE SCALE GENOMIC DNA]</scope>
    <source>
        <strain evidence="2 4">Cr7-05</strain>
    </source>
</reference>
<protein>
    <submittedName>
        <fullName evidence="3">KTSC domain-containing protein</fullName>
    </submittedName>
</protein>
<accession>A0A0F5PYJ0</accession>
<dbReference type="EMBL" id="FOMB01000005">
    <property type="protein sequence ID" value="SFC43859.1"/>
    <property type="molecule type" value="Genomic_DNA"/>
</dbReference>
<dbReference type="RefSeq" id="WP_046170279.1">
    <property type="nucleotide sequence ID" value="NZ_FOMB01000005.1"/>
</dbReference>
<name>A0A0F5PYJ0_9HYPH</name>
<organism evidence="3 5">
    <name type="scientific">Devosia psychrophila</name>
    <dbReference type="NCBI Taxonomy" id="728005"/>
    <lineage>
        <taxon>Bacteria</taxon>
        <taxon>Pseudomonadati</taxon>
        <taxon>Pseudomonadota</taxon>
        <taxon>Alphaproteobacteria</taxon>
        <taxon>Hyphomicrobiales</taxon>
        <taxon>Devosiaceae</taxon>
        <taxon>Devosia</taxon>
    </lineage>
</organism>
<reference evidence="3 5" key="2">
    <citation type="submission" date="2016-10" db="EMBL/GenBank/DDBJ databases">
        <authorList>
            <person name="de Groot N.N."/>
        </authorList>
    </citation>
    <scope>NUCLEOTIDE SEQUENCE [LARGE SCALE GENOMIC DNA]</scope>
    <source>
        <strain evidence="3 5">CGMCC 1.10210</strain>
    </source>
</reference>
<dbReference type="STRING" id="728005.SAMN04488059_10579"/>
<evidence type="ECO:0000313" key="3">
    <source>
        <dbReference type="EMBL" id="SFC43859.1"/>
    </source>
</evidence>
<dbReference type="OrthoDB" id="8450910at2"/>
<evidence type="ECO:0000313" key="2">
    <source>
        <dbReference type="EMBL" id="KKC33708.1"/>
    </source>
</evidence>
<keyword evidence="4" id="KW-1185">Reference proteome</keyword>
<proteinExistence type="predicted"/>
<dbReference type="Proteomes" id="UP000182258">
    <property type="component" value="Unassembled WGS sequence"/>
</dbReference>
<feature type="domain" description="KTSC" evidence="1">
    <location>
        <begin position="2"/>
        <end position="59"/>
    </location>
</feature>
<evidence type="ECO:0000313" key="5">
    <source>
        <dbReference type="Proteomes" id="UP000182258"/>
    </source>
</evidence>
<dbReference type="AlphaFoldDB" id="A0A0F5PYJ0"/>
<sequence length="81" mass="9654">MSAAIRHIHYKPASEELSIWFAPEGRRYKYFDVPEFLYEALRDAESRGRFFNHSIRGRFECELVEPPKQCNRSPHVLRRAS</sequence>
<gene>
    <name evidence="3" type="ORF">SAMN04488059_10579</name>
    <name evidence="2" type="ORF">WH91_06990</name>
</gene>
<dbReference type="Pfam" id="PF13619">
    <property type="entry name" value="KTSC"/>
    <property type="match status" value="1"/>
</dbReference>
<dbReference type="EMBL" id="LAPV01000084">
    <property type="protein sequence ID" value="KKC33708.1"/>
    <property type="molecule type" value="Genomic_DNA"/>
</dbReference>
<dbReference type="Proteomes" id="UP000033519">
    <property type="component" value="Unassembled WGS sequence"/>
</dbReference>